<evidence type="ECO:0000313" key="3">
    <source>
        <dbReference type="EMBL" id="OTG04378.1"/>
    </source>
</evidence>
<dbReference type="AlphaFoldDB" id="A0A251SZW0"/>
<proteinExistence type="predicted"/>
<name>A0A251SZW0_HELAN</name>
<reference evidence="2" key="3">
    <citation type="submission" date="2020-06" db="EMBL/GenBank/DDBJ databases">
        <title>Helianthus annuus Genome sequencing and assembly Release 2.</title>
        <authorList>
            <person name="Gouzy J."/>
            <person name="Langlade N."/>
            <person name="Munos S."/>
        </authorList>
    </citation>
    <scope>NUCLEOTIDE SEQUENCE</scope>
    <source>
        <tissue evidence="2">Leaves</tissue>
    </source>
</reference>
<protein>
    <submittedName>
        <fullName evidence="2">WW domain binding protein</fullName>
    </submittedName>
</protein>
<dbReference type="OrthoDB" id="205569at2759"/>
<evidence type="ECO:0000313" key="4">
    <source>
        <dbReference type="Proteomes" id="UP000215914"/>
    </source>
</evidence>
<dbReference type="Proteomes" id="UP000215914">
    <property type="component" value="Chromosome 12"/>
</dbReference>
<accession>A0A251SZW0</accession>
<dbReference type="EMBL" id="MNCJ02000327">
    <property type="protein sequence ID" value="KAF5776969.1"/>
    <property type="molecule type" value="Genomic_DNA"/>
</dbReference>
<evidence type="ECO:0000256" key="1">
    <source>
        <dbReference type="SAM" id="MobiDB-lite"/>
    </source>
</evidence>
<reference evidence="2 4" key="1">
    <citation type="journal article" date="2017" name="Nature">
        <title>The sunflower genome provides insights into oil metabolism, flowering and Asterid evolution.</title>
        <authorList>
            <person name="Badouin H."/>
            <person name="Gouzy J."/>
            <person name="Grassa C.J."/>
            <person name="Murat F."/>
            <person name="Staton S.E."/>
            <person name="Cottret L."/>
            <person name="Lelandais-Briere C."/>
            <person name="Owens G.L."/>
            <person name="Carrere S."/>
            <person name="Mayjonade B."/>
            <person name="Legrand L."/>
            <person name="Gill N."/>
            <person name="Kane N.C."/>
            <person name="Bowers J.E."/>
            <person name="Hubner S."/>
            <person name="Bellec A."/>
            <person name="Berard A."/>
            <person name="Berges H."/>
            <person name="Blanchet N."/>
            <person name="Boniface M.C."/>
            <person name="Brunel D."/>
            <person name="Catrice O."/>
            <person name="Chaidir N."/>
            <person name="Claudel C."/>
            <person name="Donnadieu C."/>
            <person name="Faraut T."/>
            <person name="Fievet G."/>
            <person name="Helmstetter N."/>
            <person name="King M."/>
            <person name="Knapp S.J."/>
            <person name="Lai Z."/>
            <person name="Le Paslier M.C."/>
            <person name="Lippi Y."/>
            <person name="Lorenzon L."/>
            <person name="Mandel J.R."/>
            <person name="Marage G."/>
            <person name="Marchand G."/>
            <person name="Marquand E."/>
            <person name="Bret-Mestries E."/>
            <person name="Morien E."/>
            <person name="Nambeesan S."/>
            <person name="Nguyen T."/>
            <person name="Pegot-Espagnet P."/>
            <person name="Pouilly N."/>
            <person name="Raftis F."/>
            <person name="Sallet E."/>
            <person name="Schiex T."/>
            <person name="Thomas J."/>
            <person name="Vandecasteele C."/>
            <person name="Vares D."/>
            <person name="Vear F."/>
            <person name="Vautrin S."/>
            <person name="Crespi M."/>
            <person name="Mangin B."/>
            <person name="Burke J.M."/>
            <person name="Salse J."/>
            <person name="Munos S."/>
            <person name="Vincourt P."/>
            <person name="Rieseberg L.H."/>
            <person name="Langlade N.B."/>
        </authorList>
    </citation>
    <scope>NUCLEOTIDE SEQUENCE [LARGE SCALE GENOMIC DNA]</scope>
    <source>
        <strain evidence="4">cv. SF193</strain>
        <tissue evidence="2">Leaves</tissue>
    </source>
</reference>
<dbReference type="STRING" id="4232.A0A251SZW0"/>
<dbReference type="EMBL" id="CM007901">
    <property type="protein sequence ID" value="OTG04378.1"/>
    <property type="molecule type" value="Genomic_DNA"/>
</dbReference>
<reference evidence="3" key="2">
    <citation type="submission" date="2017-02" db="EMBL/GenBank/DDBJ databases">
        <title>Sunflower complete genome.</title>
        <authorList>
            <person name="Langlade N."/>
            <person name="Munos S."/>
        </authorList>
    </citation>
    <scope>NUCLEOTIDE SEQUENCE [LARGE SCALE GENOMIC DNA]</scope>
    <source>
        <tissue evidence="3">Leaves</tissue>
    </source>
</reference>
<evidence type="ECO:0000313" key="2">
    <source>
        <dbReference type="EMBL" id="KAF5776969.1"/>
    </source>
</evidence>
<dbReference type="Gramene" id="mRNA:HanXRQr2_Chr12g0530151">
    <property type="protein sequence ID" value="mRNA:HanXRQr2_Chr12g0530151"/>
    <property type="gene ID" value="HanXRQr2_Chr12g0530151"/>
</dbReference>
<organism evidence="3 4">
    <name type="scientific">Helianthus annuus</name>
    <name type="common">Common sunflower</name>
    <dbReference type="NCBI Taxonomy" id="4232"/>
    <lineage>
        <taxon>Eukaryota</taxon>
        <taxon>Viridiplantae</taxon>
        <taxon>Streptophyta</taxon>
        <taxon>Embryophyta</taxon>
        <taxon>Tracheophyta</taxon>
        <taxon>Spermatophyta</taxon>
        <taxon>Magnoliopsida</taxon>
        <taxon>eudicotyledons</taxon>
        <taxon>Gunneridae</taxon>
        <taxon>Pentapetalae</taxon>
        <taxon>asterids</taxon>
        <taxon>campanulids</taxon>
        <taxon>Asterales</taxon>
        <taxon>Asteraceae</taxon>
        <taxon>Asteroideae</taxon>
        <taxon>Heliantheae alliance</taxon>
        <taxon>Heliantheae</taxon>
        <taxon>Helianthus</taxon>
    </lineage>
</organism>
<feature type="region of interest" description="Disordered" evidence="1">
    <location>
        <begin position="46"/>
        <end position="94"/>
    </location>
</feature>
<dbReference type="InParanoid" id="A0A251SZW0"/>
<feature type="compositionally biased region" description="Low complexity" evidence="1">
    <location>
        <begin position="51"/>
        <end position="92"/>
    </location>
</feature>
<keyword evidence="4" id="KW-1185">Reference proteome</keyword>
<gene>
    <name evidence="3" type="ORF">HannXRQ_Chr12g0361591</name>
    <name evidence="2" type="ORF">HanXRQr2_Chr12g0530151</name>
</gene>
<sequence length="113" mass="12038">MEEFYRPTVPQKPSYVKSAASTVVKRPLAQHTPQLTAMVPASVRVRRESAAPKAKPKPSVSSVSVVSHPAPTPTVLKPPTVKPPSSSAAKPTSIDDSYMAFLEDMKALGALDN</sequence>